<accession>A0A1I5GZF2</accession>
<keyword evidence="2 5" id="KW-0645">Protease</keyword>
<dbReference type="InterPro" id="IPR023828">
    <property type="entry name" value="Peptidase_S8_Ser-AS"/>
</dbReference>
<sequence>MRASKLLVLTFIYFLAVGSIWAQDRYAVFYKYKPQNGLSLDKPQDFLTSKAIQRRAREGVQADSTDLPVAKKYIDAVFEKSNYILYQSKWLNASIIVADEAAVAEIASFPFVDKVTLIGRGFLPNPNARVGKRLFASSTAKACKSDSKSERVLESMESPSDFQNKLLGIDEMHKLGFKGAGITIAVFDAGFPGANTASSLSHLFQKNQIVATRDFVRPWNNNVYGDNQHGTNVLSLIASNEDGKIIAGAPDASYILAMTEEVATEYWVEEYNWLRAAEFADSLGVDIINSSVGYWDFDDTSMNYTINDLDGNTTTITKAANIAASKGILVVNSVGNYGSRVSSLVAPADSPNILAIGSVNQDLSVSGFSSRGPTGDGRIKPDLAAYGNGTALIRSNGNVGFANGTSFSAPQVAALAAGLWQAKPEWTRAELIDNLLRSASQFEKPDNLLGYGIPNFFKAYYGEILSVQENEEAILWKVYPNPIEENELSIYFGIGNEASFELIDFSGKSVLKSTILRGSNQNPYWVNLEGIKPGLYLIRLQEGKLIKQTKLYRY</sequence>
<evidence type="ECO:0000256" key="2">
    <source>
        <dbReference type="ARBA" id="ARBA00022670"/>
    </source>
</evidence>
<keyword evidence="3 5" id="KW-0378">Hydrolase</keyword>
<dbReference type="NCBIfam" id="TIGR04183">
    <property type="entry name" value="Por_Secre_tail"/>
    <property type="match status" value="1"/>
</dbReference>
<dbReference type="InterPro" id="IPR017317">
    <property type="entry name" value="Pept_S8_subtilisin_bacteroid-2"/>
</dbReference>
<evidence type="ECO:0000256" key="1">
    <source>
        <dbReference type="ARBA" id="ARBA00011073"/>
    </source>
</evidence>
<organism evidence="8 9">
    <name type="scientific">Algoriphagus ornithinivorans</name>
    <dbReference type="NCBI Taxonomy" id="226506"/>
    <lineage>
        <taxon>Bacteria</taxon>
        <taxon>Pseudomonadati</taxon>
        <taxon>Bacteroidota</taxon>
        <taxon>Cytophagia</taxon>
        <taxon>Cytophagales</taxon>
        <taxon>Cyclobacteriaceae</taxon>
        <taxon>Algoriphagus</taxon>
    </lineage>
</organism>
<dbReference type="PANTHER" id="PTHR43806">
    <property type="entry name" value="PEPTIDASE S8"/>
    <property type="match status" value="1"/>
</dbReference>
<evidence type="ECO:0000259" key="6">
    <source>
        <dbReference type="Pfam" id="PF00082"/>
    </source>
</evidence>
<dbReference type="InterPro" id="IPR000209">
    <property type="entry name" value="Peptidase_S8/S53_dom"/>
</dbReference>
<dbReference type="PIRSF" id="PIRSF037903">
    <property type="entry name" value="Subtilisin_rel_GFO_2223"/>
    <property type="match status" value="1"/>
</dbReference>
<dbReference type="Proteomes" id="UP000199564">
    <property type="component" value="Unassembled WGS sequence"/>
</dbReference>
<dbReference type="Gene3D" id="3.40.50.200">
    <property type="entry name" value="Peptidase S8/S53 domain"/>
    <property type="match status" value="1"/>
</dbReference>
<dbReference type="InterPro" id="IPR026444">
    <property type="entry name" value="Secre_tail"/>
</dbReference>
<dbReference type="Pfam" id="PF00082">
    <property type="entry name" value="Peptidase_S8"/>
    <property type="match status" value="1"/>
</dbReference>
<feature type="active site" description="Charge relay system" evidence="5">
    <location>
        <position position="406"/>
    </location>
</feature>
<dbReference type="CDD" id="cd07493">
    <property type="entry name" value="Peptidases_S8_9"/>
    <property type="match status" value="1"/>
</dbReference>
<dbReference type="GO" id="GO:0006508">
    <property type="term" value="P:proteolysis"/>
    <property type="evidence" value="ECO:0007669"/>
    <property type="project" value="UniProtKB-KW"/>
</dbReference>
<evidence type="ECO:0000256" key="4">
    <source>
        <dbReference type="ARBA" id="ARBA00022825"/>
    </source>
</evidence>
<dbReference type="GO" id="GO:0004252">
    <property type="term" value="F:serine-type endopeptidase activity"/>
    <property type="evidence" value="ECO:0007669"/>
    <property type="project" value="UniProtKB-UniRule"/>
</dbReference>
<feature type="active site" description="Charge relay system" evidence="5">
    <location>
        <position position="188"/>
    </location>
</feature>
<dbReference type="PRINTS" id="PR00723">
    <property type="entry name" value="SUBTILISIN"/>
</dbReference>
<protein>
    <submittedName>
        <fullName evidence="8">Por secretion system C-terminal sorting domain-containing protein</fullName>
    </submittedName>
</protein>
<name>A0A1I5GZF2_9BACT</name>
<dbReference type="PROSITE" id="PS51892">
    <property type="entry name" value="SUBTILASE"/>
    <property type="match status" value="1"/>
</dbReference>
<dbReference type="InterPro" id="IPR036852">
    <property type="entry name" value="Peptidase_S8/S53_dom_sf"/>
</dbReference>
<dbReference type="AlphaFoldDB" id="A0A1I5GZF2"/>
<evidence type="ECO:0000259" key="7">
    <source>
        <dbReference type="Pfam" id="PF18962"/>
    </source>
</evidence>
<keyword evidence="4 5" id="KW-0720">Serine protease</keyword>
<dbReference type="STRING" id="226506.SAMN04488519_106182"/>
<reference evidence="9" key="1">
    <citation type="submission" date="2016-10" db="EMBL/GenBank/DDBJ databases">
        <authorList>
            <person name="Varghese N."/>
            <person name="Submissions S."/>
        </authorList>
    </citation>
    <scope>NUCLEOTIDE SEQUENCE [LARGE SCALE GENOMIC DNA]</scope>
    <source>
        <strain evidence="9">DSM 15282</strain>
    </source>
</reference>
<dbReference type="SUPFAM" id="SSF52743">
    <property type="entry name" value="Subtilisin-like"/>
    <property type="match status" value="1"/>
</dbReference>
<feature type="domain" description="Secretion system C-terminal sorting" evidence="7">
    <location>
        <begin position="478"/>
        <end position="550"/>
    </location>
</feature>
<gene>
    <name evidence="8" type="ORF">SAMN04488519_106182</name>
</gene>
<evidence type="ECO:0000313" key="9">
    <source>
        <dbReference type="Proteomes" id="UP000199564"/>
    </source>
</evidence>
<feature type="domain" description="Peptidase S8/S53" evidence="6">
    <location>
        <begin position="179"/>
        <end position="452"/>
    </location>
</feature>
<evidence type="ECO:0000313" key="8">
    <source>
        <dbReference type="EMBL" id="SFO41372.1"/>
    </source>
</evidence>
<evidence type="ECO:0000256" key="3">
    <source>
        <dbReference type="ARBA" id="ARBA00022801"/>
    </source>
</evidence>
<comment type="similarity">
    <text evidence="1 5">Belongs to the peptidase S8 family.</text>
</comment>
<feature type="active site" description="Charge relay system" evidence="5">
    <location>
        <position position="229"/>
    </location>
</feature>
<dbReference type="PROSITE" id="PS00138">
    <property type="entry name" value="SUBTILASE_SER"/>
    <property type="match status" value="1"/>
</dbReference>
<dbReference type="InterPro" id="IPR050131">
    <property type="entry name" value="Peptidase_S8_subtilisin-like"/>
</dbReference>
<dbReference type="EMBL" id="FOVW01000006">
    <property type="protein sequence ID" value="SFO41372.1"/>
    <property type="molecule type" value="Genomic_DNA"/>
</dbReference>
<dbReference type="Pfam" id="PF18962">
    <property type="entry name" value="Por_Secre_tail"/>
    <property type="match status" value="1"/>
</dbReference>
<keyword evidence="9" id="KW-1185">Reference proteome</keyword>
<evidence type="ECO:0000256" key="5">
    <source>
        <dbReference type="PROSITE-ProRule" id="PRU01240"/>
    </source>
</evidence>
<dbReference type="InterPro" id="IPR015500">
    <property type="entry name" value="Peptidase_S8_subtilisin-rel"/>
</dbReference>
<dbReference type="PANTHER" id="PTHR43806:SF67">
    <property type="entry name" value="EGF-LIKE DOMAIN-CONTAINING PROTEIN"/>
    <property type="match status" value="1"/>
</dbReference>
<dbReference type="RefSeq" id="WP_091654073.1">
    <property type="nucleotide sequence ID" value="NZ_FOVW01000006.1"/>
</dbReference>
<proteinExistence type="inferred from homology"/>